<sequence>MDPASRAVQLVMSFGFRKTIKIGPFHLNFSRGGVGHSVGKGGVRYTKRADGGRQVSVDLPGGFSWRRALRRR</sequence>
<feature type="domain" description="DUF4236" evidence="1">
    <location>
        <begin position="14"/>
        <end position="66"/>
    </location>
</feature>
<dbReference type="AlphaFoldDB" id="A0A5M3VW04"/>
<keyword evidence="3" id="KW-1185">Reference proteome</keyword>
<evidence type="ECO:0000313" key="3">
    <source>
        <dbReference type="Proteomes" id="UP000334990"/>
    </source>
</evidence>
<organism evidence="2 3">
    <name type="scientific">Acrocarpospora corrugata</name>
    <dbReference type="NCBI Taxonomy" id="35763"/>
    <lineage>
        <taxon>Bacteria</taxon>
        <taxon>Bacillati</taxon>
        <taxon>Actinomycetota</taxon>
        <taxon>Actinomycetes</taxon>
        <taxon>Streptosporangiales</taxon>
        <taxon>Streptosporangiaceae</taxon>
        <taxon>Acrocarpospora</taxon>
    </lineage>
</organism>
<dbReference type="Proteomes" id="UP000334990">
    <property type="component" value="Unassembled WGS sequence"/>
</dbReference>
<dbReference type="EMBL" id="BLAD01000043">
    <property type="protein sequence ID" value="GES00130.1"/>
    <property type="molecule type" value="Genomic_DNA"/>
</dbReference>
<dbReference type="InterPro" id="IPR025330">
    <property type="entry name" value="DUF4236"/>
</dbReference>
<gene>
    <name evidence="2" type="ORF">Acor_21930</name>
</gene>
<proteinExistence type="predicted"/>
<accession>A0A5M3VW04</accession>
<evidence type="ECO:0000259" key="1">
    <source>
        <dbReference type="Pfam" id="PF14020"/>
    </source>
</evidence>
<evidence type="ECO:0000313" key="2">
    <source>
        <dbReference type="EMBL" id="GES00130.1"/>
    </source>
</evidence>
<comment type="caution">
    <text evidence="2">The sequence shown here is derived from an EMBL/GenBank/DDBJ whole genome shotgun (WGS) entry which is preliminary data.</text>
</comment>
<name>A0A5M3VW04_9ACTN</name>
<reference evidence="2 3" key="1">
    <citation type="submission" date="2019-10" db="EMBL/GenBank/DDBJ databases">
        <title>Whole genome shotgun sequence of Acrocarpospora corrugata NBRC 13972.</title>
        <authorList>
            <person name="Ichikawa N."/>
            <person name="Kimura A."/>
            <person name="Kitahashi Y."/>
            <person name="Komaki H."/>
            <person name="Oguchi A."/>
        </authorList>
    </citation>
    <scope>NUCLEOTIDE SEQUENCE [LARGE SCALE GENOMIC DNA]</scope>
    <source>
        <strain evidence="2 3">NBRC 13972</strain>
    </source>
</reference>
<dbReference type="Pfam" id="PF14020">
    <property type="entry name" value="DUF4236"/>
    <property type="match status" value="1"/>
</dbReference>
<protein>
    <recommendedName>
        <fullName evidence="1">DUF4236 domain-containing protein</fullName>
    </recommendedName>
</protein>